<keyword evidence="2" id="KW-1185">Reference proteome</keyword>
<organism evidence="1 2">
    <name type="scientific">Imhoffiella purpurea</name>
    <dbReference type="NCBI Taxonomy" id="1249627"/>
    <lineage>
        <taxon>Bacteria</taxon>
        <taxon>Pseudomonadati</taxon>
        <taxon>Pseudomonadota</taxon>
        <taxon>Gammaproteobacteria</taxon>
        <taxon>Chromatiales</taxon>
        <taxon>Chromatiaceae</taxon>
        <taxon>Imhoffiella</taxon>
    </lineage>
</organism>
<dbReference type="EMBL" id="AONC01000016">
    <property type="protein sequence ID" value="EXJ16002.1"/>
    <property type="molecule type" value="Genomic_DNA"/>
</dbReference>
<gene>
    <name evidence="1" type="ORF">D779_0626</name>
</gene>
<evidence type="ECO:0000313" key="1">
    <source>
        <dbReference type="EMBL" id="EXJ16002.1"/>
    </source>
</evidence>
<dbReference type="AlphaFoldDB" id="W9VIW8"/>
<reference evidence="1 2" key="1">
    <citation type="submission" date="2012-11" db="EMBL/GenBank/DDBJ databases">
        <title>Genome assembly of Thiorhodococcus sp. AK35.</title>
        <authorList>
            <person name="Nupur N."/>
            <person name="Khatri I."/>
            <person name="Subramanian S."/>
            <person name="Pinnaka A."/>
        </authorList>
    </citation>
    <scope>NUCLEOTIDE SEQUENCE [LARGE SCALE GENOMIC DNA]</scope>
    <source>
        <strain evidence="1 2">AK35</strain>
    </source>
</reference>
<accession>W9VIW8</accession>
<protein>
    <submittedName>
        <fullName evidence="1">Uncharacterized protein</fullName>
    </submittedName>
</protein>
<evidence type="ECO:0000313" key="2">
    <source>
        <dbReference type="Proteomes" id="UP000019460"/>
    </source>
</evidence>
<proteinExistence type="predicted"/>
<comment type="caution">
    <text evidence="1">The sequence shown here is derived from an EMBL/GenBank/DDBJ whole genome shotgun (WGS) entry which is preliminary data.</text>
</comment>
<dbReference type="Proteomes" id="UP000019460">
    <property type="component" value="Unassembled WGS sequence"/>
</dbReference>
<sequence>MITLLDAGITNTDTLYVKASGRFGGDVSIGDYITTAEQVERFHQATTKKKATVALKEVA</sequence>
<name>W9VIW8_9GAMM</name>